<dbReference type="Proteomes" id="UP000319555">
    <property type="component" value="Unassembled WGS sequence"/>
</dbReference>
<proteinExistence type="predicted"/>
<protein>
    <submittedName>
        <fullName evidence="6">Transcriptional regulator, TetR family</fullName>
    </submittedName>
</protein>
<reference evidence="6 7" key="1">
    <citation type="submission" date="2017-05" db="EMBL/GenBank/DDBJ databases">
        <authorList>
            <person name="Varghese N."/>
            <person name="Submissions S."/>
        </authorList>
    </citation>
    <scope>NUCLEOTIDE SEQUENCE [LARGE SCALE GENOMIC DNA]</scope>
    <source>
        <strain evidence="6 7">DSM 28009</strain>
    </source>
</reference>
<keyword evidence="2 4" id="KW-0238">DNA-binding</keyword>
<keyword evidence="1" id="KW-0805">Transcription regulation</keyword>
<gene>
    <name evidence="6" type="ORF">SAMN06265380_102323</name>
</gene>
<evidence type="ECO:0000256" key="2">
    <source>
        <dbReference type="ARBA" id="ARBA00023125"/>
    </source>
</evidence>
<dbReference type="Pfam" id="PF00440">
    <property type="entry name" value="TetR_N"/>
    <property type="match status" value="1"/>
</dbReference>
<dbReference type="InterPro" id="IPR036271">
    <property type="entry name" value="Tet_transcr_reg_TetR-rel_C_sf"/>
</dbReference>
<evidence type="ECO:0000256" key="3">
    <source>
        <dbReference type="ARBA" id="ARBA00023163"/>
    </source>
</evidence>
<organism evidence="6 7">
    <name type="scientific">Ruegeria faecimaris</name>
    <dbReference type="NCBI Taxonomy" id="686389"/>
    <lineage>
        <taxon>Bacteria</taxon>
        <taxon>Pseudomonadati</taxon>
        <taxon>Pseudomonadota</taxon>
        <taxon>Alphaproteobacteria</taxon>
        <taxon>Rhodobacterales</taxon>
        <taxon>Roseobacteraceae</taxon>
        <taxon>Ruegeria</taxon>
    </lineage>
</organism>
<dbReference type="PANTHER" id="PTHR47506">
    <property type="entry name" value="TRANSCRIPTIONAL REGULATORY PROTEIN"/>
    <property type="match status" value="1"/>
</dbReference>
<sequence length="191" mass="21584">MRPNKRDELVRKALKVFYRDGFHATGMDKLVAETGVSKTSMYKHFRTKEDLILAALRLRDENFRNWFMRRVEELADTPADQLISSFDALGEWFAEDGFRGCMFIKAGAEFQEKEHPIHVQAAEHKRLLLEYFTDLARKAGAFDPESLGCQILLLKEGAIVTAVLLKSCDPAQDAKAAARVLLENALAAPIQ</sequence>
<keyword evidence="3" id="KW-0804">Transcription</keyword>
<dbReference type="Gene3D" id="1.10.357.10">
    <property type="entry name" value="Tetracycline Repressor, domain 2"/>
    <property type="match status" value="1"/>
</dbReference>
<evidence type="ECO:0000256" key="1">
    <source>
        <dbReference type="ARBA" id="ARBA00023015"/>
    </source>
</evidence>
<dbReference type="InterPro" id="IPR009057">
    <property type="entry name" value="Homeodomain-like_sf"/>
</dbReference>
<name>A0A521CCC5_9RHOB</name>
<feature type="DNA-binding region" description="H-T-H motif" evidence="4">
    <location>
        <begin position="26"/>
        <end position="45"/>
    </location>
</feature>
<dbReference type="SUPFAM" id="SSF46689">
    <property type="entry name" value="Homeodomain-like"/>
    <property type="match status" value="1"/>
</dbReference>
<dbReference type="RefSeq" id="WP_142635776.1">
    <property type="nucleotide sequence ID" value="NZ_CANLVA010000004.1"/>
</dbReference>
<accession>A0A521CCC5</accession>
<evidence type="ECO:0000313" key="6">
    <source>
        <dbReference type="EMBL" id="SMO57044.1"/>
    </source>
</evidence>
<evidence type="ECO:0000259" key="5">
    <source>
        <dbReference type="PROSITE" id="PS50977"/>
    </source>
</evidence>
<dbReference type="SUPFAM" id="SSF48498">
    <property type="entry name" value="Tetracyclin repressor-like, C-terminal domain"/>
    <property type="match status" value="1"/>
</dbReference>
<dbReference type="PROSITE" id="PS50977">
    <property type="entry name" value="HTH_TETR_2"/>
    <property type="match status" value="1"/>
</dbReference>
<dbReference type="PRINTS" id="PR00455">
    <property type="entry name" value="HTHTETR"/>
</dbReference>
<dbReference type="AlphaFoldDB" id="A0A521CCC5"/>
<dbReference type="GO" id="GO:0003677">
    <property type="term" value="F:DNA binding"/>
    <property type="evidence" value="ECO:0007669"/>
    <property type="project" value="UniProtKB-UniRule"/>
</dbReference>
<evidence type="ECO:0000313" key="7">
    <source>
        <dbReference type="Proteomes" id="UP000319555"/>
    </source>
</evidence>
<feature type="domain" description="HTH tetR-type" evidence="5">
    <location>
        <begin position="3"/>
        <end position="63"/>
    </location>
</feature>
<keyword evidence="7" id="KW-1185">Reference proteome</keyword>
<dbReference type="PANTHER" id="PTHR47506:SF1">
    <property type="entry name" value="HTH-TYPE TRANSCRIPTIONAL REGULATOR YJDC"/>
    <property type="match status" value="1"/>
</dbReference>
<dbReference type="OrthoDB" id="9787680at2"/>
<evidence type="ECO:0000256" key="4">
    <source>
        <dbReference type="PROSITE-ProRule" id="PRU00335"/>
    </source>
</evidence>
<dbReference type="EMBL" id="FXTE01000002">
    <property type="protein sequence ID" value="SMO57044.1"/>
    <property type="molecule type" value="Genomic_DNA"/>
</dbReference>
<dbReference type="InterPro" id="IPR001647">
    <property type="entry name" value="HTH_TetR"/>
</dbReference>